<dbReference type="InterPro" id="IPR013762">
    <property type="entry name" value="Integrase-like_cat_sf"/>
</dbReference>
<evidence type="ECO:0000259" key="7">
    <source>
        <dbReference type="PROSITE" id="PS51898"/>
    </source>
</evidence>
<dbReference type="GO" id="GO:0003677">
    <property type="term" value="F:DNA binding"/>
    <property type="evidence" value="ECO:0007669"/>
    <property type="project" value="UniProtKB-UniRule"/>
</dbReference>
<dbReference type="AlphaFoldDB" id="A0A540VU18"/>
<dbReference type="InterPro" id="IPR002104">
    <property type="entry name" value="Integrase_catalytic"/>
</dbReference>
<dbReference type="InterPro" id="IPR010998">
    <property type="entry name" value="Integrase_recombinase_N"/>
</dbReference>
<evidence type="ECO:0000256" key="1">
    <source>
        <dbReference type="ARBA" id="ARBA00008857"/>
    </source>
</evidence>
<evidence type="ECO:0000256" key="4">
    <source>
        <dbReference type="ARBA" id="ARBA00023172"/>
    </source>
</evidence>
<accession>A0A540VU18</accession>
<evidence type="ECO:0000256" key="3">
    <source>
        <dbReference type="ARBA" id="ARBA00023125"/>
    </source>
</evidence>
<proteinExistence type="inferred from homology"/>
<name>A0A540VU18_9GAMM</name>
<dbReference type="SUPFAM" id="SSF56349">
    <property type="entry name" value="DNA breaking-rejoining enzymes"/>
    <property type="match status" value="1"/>
</dbReference>
<dbReference type="Proteomes" id="UP000315400">
    <property type="component" value="Unassembled WGS sequence"/>
</dbReference>
<gene>
    <name evidence="9" type="ORF">FKY71_04725</name>
</gene>
<dbReference type="Gene3D" id="1.10.443.10">
    <property type="entry name" value="Intergrase catalytic core"/>
    <property type="match status" value="1"/>
</dbReference>
<feature type="domain" description="Core-binding (CB)" evidence="8">
    <location>
        <begin position="69"/>
        <end position="148"/>
    </location>
</feature>
<keyword evidence="4" id="KW-0233">DNA recombination</keyword>
<dbReference type="InterPro" id="IPR044068">
    <property type="entry name" value="CB"/>
</dbReference>
<dbReference type="CDD" id="cd00796">
    <property type="entry name" value="INT_Rci_Hp1_C"/>
    <property type="match status" value="1"/>
</dbReference>
<evidence type="ECO:0000259" key="8">
    <source>
        <dbReference type="PROSITE" id="PS51900"/>
    </source>
</evidence>
<comment type="caution">
    <text evidence="9">The sequence shown here is derived from an EMBL/GenBank/DDBJ whole genome shotgun (WGS) entry which is preliminary data.</text>
</comment>
<keyword evidence="2" id="KW-0229">DNA integration</keyword>
<evidence type="ECO:0000313" key="10">
    <source>
        <dbReference type="Proteomes" id="UP000315400"/>
    </source>
</evidence>
<dbReference type="Pfam" id="PF00589">
    <property type="entry name" value="Phage_integrase"/>
    <property type="match status" value="1"/>
</dbReference>
<dbReference type="PROSITE" id="PS51900">
    <property type="entry name" value="CB"/>
    <property type="match status" value="1"/>
</dbReference>
<sequence>MPRKRKTRDQDGLYRRKDSPKWWASYTDASGKRTRRSTGTTDRREAEALLSKWRLETHREKQWGEQPSRTFDELMLHYLDSTRDEKRATERDRYSAKRLYPAFTGRDLATLTPGDIRDYVNDRKAAGAGPGTINRELGLLSAAINYARKEWDWEIPNPAQGRRQKEPEGRVRWIDREQADALIAAAVSEPQAPYLADFIRLALNTGCRRDELLRLEWRRVDFQAGLIHLEGHLTKAGKRRSIPLNSVAREAMLARREFRDRHCPKSPWVFCNAEGNRVQSIRRSWATACRRAGIKDFRVHDLRHTCAAWLVSAGVPLTEVRDLLGHSTIRMTERYAHLAPENVRAAVARLEGQHTPPTPPNEGAESRSRHARLKVVPGGKG</sequence>
<protein>
    <submittedName>
        <fullName evidence="9">Site-specific integrase</fullName>
    </submittedName>
</protein>
<feature type="region of interest" description="Disordered" evidence="6">
    <location>
        <begin position="352"/>
        <end position="381"/>
    </location>
</feature>
<evidence type="ECO:0000256" key="2">
    <source>
        <dbReference type="ARBA" id="ARBA00022908"/>
    </source>
</evidence>
<organism evidence="9 10">
    <name type="scientific">Spiribacter salinus</name>
    <dbReference type="NCBI Taxonomy" id="1335746"/>
    <lineage>
        <taxon>Bacteria</taxon>
        <taxon>Pseudomonadati</taxon>
        <taxon>Pseudomonadota</taxon>
        <taxon>Gammaproteobacteria</taxon>
        <taxon>Chromatiales</taxon>
        <taxon>Ectothiorhodospiraceae</taxon>
        <taxon>Spiribacter</taxon>
    </lineage>
</organism>
<dbReference type="PANTHER" id="PTHR30349">
    <property type="entry name" value="PHAGE INTEGRASE-RELATED"/>
    <property type="match status" value="1"/>
</dbReference>
<dbReference type="PANTHER" id="PTHR30349:SF64">
    <property type="entry name" value="PROPHAGE INTEGRASE INTD-RELATED"/>
    <property type="match status" value="1"/>
</dbReference>
<dbReference type="InterPro" id="IPR050090">
    <property type="entry name" value="Tyrosine_recombinase_XerCD"/>
</dbReference>
<keyword evidence="3 5" id="KW-0238">DNA-binding</keyword>
<dbReference type="EMBL" id="VIFK01000020">
    <property type="protein sequence ID" value="TQF00217.1"/>
    <property type="molecule type" value="Genomic_DNA"/>
</dbReference>
<feature type="domain" description="Tyr recombinase" evidence="7">
    <location>
        <begin position="169"/>
        <end position="348"/>
    </location>
</feature>
<evidence type="ECO:0000256" key="5">
    <source>
        <dbReference type="PROSITE-ProRule" id="PRU01248"/>
    </source>
</evidence>
<evidence type="ECO:0000256" key="6">
    <source>
        <dbReference type="SAM" id="MobiDB-lite"/>
    </source>
</evidence>
<dbReference type="InterPro" id="IPR011010">
    <property type="entry name" value="DNA_brk_join_enz"/>
</dbReference>
<dbReference type="Gene3D" id="1.10.150.130">
    <property type="match status" value="1"/>
</dbReference>
<dbReference type="GO" id="GO:0006310">
    <property type="term" value="P:DNA recombination"/>
    <property type="evidence" value="ECO:0007669"/>
    <property type="project" value="UniProtKB-KW"/>
</dbReference>
<reference evidence="9 10" key="1">
    <citation type="submission" date="2019-06" db="EMBL/GenBank/DDBJ databases">
        <title>Metagenome assembled Genome of Spiribacter salinus SL48-SHIP from the microbial mat of Salt Lake 48 (Novosibirsk region, Russia).</title>
        <authorList>
            <person name="Shipova A."/>
            <person name="Rozanov A.S."/>
            <person name="Bryanskaya A.V."/>
            <person name="Peltek S.E."/>
        </authorList>
    </citation>
    <scope>NUCLEOTIDE SEQUENCE [LARGE SCALE GENOMIC DNA]</scope>
    <source>
        <strain evidence="9">SL48-SHIP-2</strain>
    </source>
</reference>
<comment type="similarity">
    <text evidence="1">Belongs to the 'phage' integrase family.</text>
</comment>
<evidence type="ECO:0000313" key="9">
    <source>
        <dbReference type="EMBL" id="TQF00217.1"/>
    </source>
</evidence>
<dbReference type="PROSITE" id="PS51898">
    <property type="entry name" value="TYR_RECOMBINASE"/>
    <property type="match status" value="1"/>
</dbReference>
<dbReference type="GO" id="GO:0015074">
    <property type="term" value="P:DNA integration"/>
    <property type="evidence" value="ECO:0007669"/>
    <property type="project" value="UniProtKB-KW"/>
</dbReference>